<sequence>MVFNSESCSCKSANSI</sequence>
<proteinExistence type="predicted"/>
<name>A0A4Y9FM20_STRAI</name>
<evidence type="ECO:0000313" key="5">
    <source>
        <dbReference type="Proteomes" id="UP000297747"/>
    </source>
</evidence>
<dbReference type="AlphaFoldDB" id="A0A4Y9FM20"/>
<evidence type="ECO:0000256" key="3">
    <source>
        <dbReference type="ARBA" id="ARBA00022729"/>
    </source>
</evidence>
<evidence type="ECO:0000313" key="4">
    <source>
        <dbReference type="EMBL" id="TFU30265.1"/>
    </source>
</evidence>
<evidence type="ECO:0000256" key="2">
    <source>
        <dbReference type="ARBA" id="ARBA00022525"/>
    </source>
</evidence>
<dbReference type="Pfam" id="PF03128">
    <property type="entry name" value="CXCXC"/>
    <property type="match status" value="1"/>
</dbReference>
<keyword evidence="2" id="KW-0964">Secreted</keyword>
<keyword evidence="3" id="KW-0732">Signal</keyword>
<evidence type="ECO:0000256" key="1">
    <source>
        <dbReference type="ARBA" id="ARBA00004613"/>
    </source>
</evidence>
<dbReference type="InterPro" id="IPR004153">
    <property type="entry name" value="CXCXC_repeat"/>
</dbReference>
<dbReference type="EMBL" id="SPQA01000023">
    <property type="protein sequence ID" value="TFU30265.1"/>
    <property type="molecule type" value="Genomic_DNA"/>
</dbReference>
<protein>
    <submittedName>
        <fullName evidence="4">Uncharacterized protein</fullName>
    </submittedName>
</protein>
<dbReference type="GO" id="GO:0005576">
    <property type="term" value="C:extracellular region"/>
    <property type="evidence" value="ECO:0007669"/>
    <property type="project" value="UniProtKB-SubCell"/>
</dbReference>
<dbReference type="Proteomes" id="UP000297747">
    <property type="component" value="Unassembled WGS sequence"/>
</dbReference>
<accession>A0A4Y9FM20</accession>
<reference evidence="4 5" key="1">
    <citation type="submission" date="2019-03" db="EMBL/GenBank/DDBJ databases">
        <title>Diversity of the mouse oral microbiome.</title>
        <authorList>
            <person name="Joseph S."/>
            <person name="Aduse-Opoku J."/>
            <person name="Curtis M."/>
            <person name="Wade W."/>
            <person name="Hashim A."/>
        </authorList>
    </citation>
    <scope>NUCLEOTIDE SEQUENCE [LARGE SCALE GENOMIC DNA]</scope>
    <source>
        <strain evidence="4 5">HT4</strain>
    </source>
</reference>
<comment type="subcellular location">
    <subcellularLocation>
        <location evidence="1">Secreted</location>
    </subcellularLocation>
</comment>
<organism evidence="4 5">
    <name type="scientific">Streptococcus acidominimus</name>
    <dbReference type="NCBI Taxonomy" id="1326"/>
    <lineage>
        <taxon>Bacteria</taxon>
        <taxon>Bacillati</taxon>
        <taxon>Bacillota</taxon>
        <taxon>Bacilli</taxon>
        <taxon>Lactobacillales</taxon>
        <taxon>Streptococcaceae</taxon>
        <taxon>Streptococcus</taxon>
    </lineage>
</organism>
<gene>
    <name evidence="4" type="ORF">E4U01_06850</name>
</gene>
<comment type="caution">
    <text evidence="4">The sequence shown here is derived from an EMBL/GenBank/DDBJ whole genome shotgun (WGS) entry which is preliminary data.</text>
</comment>